<evidence type="ECO:0000313" key="1">
    <source>
        <dbReference type="EnsemblMetazoa" id="AMIN014672-PB"/>
    </source>
</evidence>
<evidence type="ECO:0000313" key="2">
    <source>
        <dbReference type="Proteomes" id="UP000075920"/>
    </source>
</evidence>
<keyword evidence="2" id="KW-1185">Reference proteome</keyword>
<reference evidence="2" key="1">
    <citation type="submission" date="2013-03" db="EMBL/GenBank/DDBJ databases">
        <title>The Genome Sequence of Anopheles minimus MINIMUS1.</title>
        <authorList>
            <consortium name="The Broad Institute Genomics Platform"/>
            <person name="Neafsey D.E."/>
            <person name="Walton C."/>
            <person name="Walker B."/>
            <person name="Young S.K."/>
            <person name="Zeng Q."/>
            <person name="Gargeya S."/>
            <person name="Fitzgerald M."/>
            <person name="Haas B."/>
            <person name="Abouelleil A."/>
            <person name="Allen A.W."/>
            <person name="Alvarado L."/>
            <person name="Arachchi H.M."/>
            <person name="Berlin A.M."/>
            <person name="Chapman S.B."/>
            <person name="Gainer-Dewar J."/>
            <person name="Goldberg J."/>
            <person name="Griggs A."/>
            <person name="Gujja S."/>
            <person name="Hansen M."/>
            <person name="Howarth C."/>
            <person name="Imamovic A."/>
            <person name="Ireland A."/>
            <person name="Larimer J."/>
            <person name="McCowan C."/>
            <person name="Murphy C."/>
            <person name="Pearson M."/>
            <person name="Poon T.W."/>
            <person name="Priest M."/>
            <person name="Roberts A."/>
            <person name="Saif S."/>
            <person name="Shea T."/>
            <person name="Sisk P."/>
            <person name="Sykes S."/>
            <person name="Wortman J."/>
            <person name="Nusbaum C."/>
            <person name="Birren B."/>
        </authorList>
    </citation>
    <scope>NUCLEOTIDE SEQUENCE [LARGE SCALE GENOMIC DNA]</scope>
    <source>
        <strain evidence="2">MINIMUS1</strain>
    </source>
</reference>
<dbReference type="VEuPathDB" id="VectorBase:AMIN014672"/>
<dbReference type="Proteomes" id="UP000075920">
    <property type="component" value="Unassembled WGS sequence"/>
</dbReference>
<sequence length="47" mass="5375">MRLGNIRAKYELLPLASSVHSKCDTHWQENCSSHILAISMMHMFSIS</sequence>
<dbReference type="EnsemblMetazoa" id="AMIN014672-RB">
    <property type="protein sequence ID" value="AMIN014672-PB"/>
    <property type="gene ID" value="AMIN014672"/>
</dbReference>
<proteinExistence type="predicted"/>
<name>A0A182WPT1_9DIPT</name>
<dbReference type="AlphaFoldDB" id="A0A182WPT1"/>
<organism evidence="1 2">
    <name type="scientific">Anopheles minimus</name>
    <dbReference type="NCBI Taxonomy" id="112268"/>
    <lineage>
        <taxon>Eukaryota</taxon>
        <taxon>Metazoa</taxon>
        <taxon>Ecdysozoa</taxon>
        <taxon>Arthropoda</taxon>
        <taxon>Hexapoda</taxon>
        <taxon>Insecta</taxon>
        <taxon>Pterygota</taxon>
        <taxon>Neoptera</taxon>
        <taxon>Endopterygota</taxon>
        <taxon>Diptera</taxon>
        <taxon>Nematocera</taxon>
        <taxon>Culicoidea</taxon>
        <taxon>Culicidae</taxon>
        <taxon>Anophelinae</taxon>
        <taxon>Anopheles</taxon>
    </lineage>
</organism>
<reference evidence="1" key="2">
    <citation type="submission" date="2020-05" db="UniProtKB">
        <authorList>
            <consortium name="EnsemblMetazoa"/>
        </authorList>
    </citation>
    <scope>IDENTIFICATION</scope>
    <source>
        <strain evidence="1">MINIMUS1</strain>
    </source>
</reference>
<accession>A0A182WPT1</accession>
<protein>
    <submittedName>
        <fullName evidence="1">Uncharacterized protein</fullName>
    </submittedName>
</protein>